<evidence type="ECO:0000256" key="3">
    <source>
        <dbReference type="ARBA" id="ARBA00022833"/>
    </source>
</evidence>
<sequence length="164" mass="18472">MPDRCVIKYCNEKAEAKHTSMFSFPKEDSVKQQWVSFVKASNPHWASKTGHKQSTICSQHFQYDDFANYQMFRMGFSSKLLLKKGAVPSIFTENVLRKLQSAKAEVDEDFTISGPDSNTKSVAILHVPLTVEKGVQCSLSIMQFEKSTQISTNSSDAGLRANYF</sequence>
<dbReference type="PROSITE" id="PS50950">
    <property type="entry name" value="ZF_THAP"/>
    <property type="match status" value="1"/>
</dbReference>
<feature type="domain" description="THAP-type" evidence="6">
    <location>
        <begin position="1"/>
        <end position="91"/>
    </location>
</feature>
<dbReference type="SUPFAM" id="SSF57716">
    <property type="entry name" value="Glucocorticoid receptor-like (DNA-binding domain)"/>
    <property type="match status" value="1"/>
</dbReference>
<name>A0ABP0GW69_CLALP</name>
<dbReference type="InterPro" id="IPR026516">
    <property type="entry name" value="THAP1/10"/>
</dbReference>
<keyword evidence="1" id="KW-0479">Metal-binding</keyword>
<evidence type="ECO:0000259" key="6">
    <source>
        <dbReference type="PROSITE" id="PS50950"/>
    </source>
</evidence>
<dbReference type="InterPro" id="IPR038441">
    <property type="entry name" value="THAP_Znf_sf"/>
</dbReference>
<evidence type="ECO:0000313" key="8">
    <source>
        <dbReference type="Proteomes" id="UP001642483"/>
    </source>
</evidence>
<dbReference type="InterPro" id="IPR006612">
    <property type="entry name" value="THAP_Znf"/>
</dbReference>
<organism evidence="7 8">
    <name type="scientific">Clavelina lepadiformis</name>
    <name type="common">Light-bulb sea squirt</name>
    <name type="synonym">Ascidia lepadiformis</name>
    <dbReference type="NCBI Taxonomy" id="159417"/>
    <lineage>
        <taxon>Eukaryota</taxon>
        <taxon>Metazoa</taxon>
        <taxon>Chordata</taxon>
        <taxon>Tunicata</taxon>
        <taxon>Ascidiacea</taxon>
        <taxon>Aplousobranchia</taxon>
        <taxon>Clavelinidae</taxon>
        <taxon>Clavelina</taxon>
    </lineage>
</organism>
<accession>A0ABP0GW69</accession>
<dbReference type="PANTHER" id="PTHR46600:SF11">
    <property type="entry name" value="THAP DOMAIN-CONTAINING PROTEIN 10"/>
    <property type="match status" value="1"/>
</dbReference>
<evidence type="ECO:0000313" key="7">
    <source>
        <dbReference type="EMBL" id="CAK8694889.1"/>
    </source>
</evidence>
<keyword evidence="2 5" id="KW-0863">Zinc-finger</keyword>
<keyword evidence="4 5" id="KW-0238">DNA-binding</keyword>
<reference evidence="7 8" key="1">
    <citation type="submission" date="2024-02" db="EMBL/GenBank/DDBJ databases">
        <authorList>
            <person name="Daric V."/>
            <person name="Darras S."/>
        </authorList>
    </citation>
    <scope>NUCLEOTIDE SEQUENCE [LARGE SCALE GENOMIC DNA]</scope>
</reference>
<dbReference type="SMART" id="SM00692">
    <property type="entry name" value="DM3"/>
    <property type="match status" value="1"/>
</dbReference>
<dbReference type="PANTHER" id="PTHR46600">
    <property type="entry name" value="THAP DOMAIN-CONTAINING"/>
    <property type="match status" value="1"/>
</dbReference>
<keyword evidence="3" id="KW-0862">Zinc</keyword>
<proteinExistence type="predicted"/>
<gene>
    <name evidence="7" type="ORF">CVLEPA_LOCUS28216</name>
</gene>
<evidence type="ECO:0000256" key="2">
    <source>
        <dbReference type="ARBA" id="ARBA00022771"/>
    </source>
</evidence>
<comment type="caution">
    <text evidence="7">The sequence shown here is derived from an EMBL/GenBank/DDBJ whole genome shotgun (WGS) entry which is preliminary data.</text>
</comment>
<dbReference type="SMART" id="SM00980">
    <property type="entry name" value="THAP"/>
    <property type="match status" value="1"/>
</dbReference>
<dbReference type="Gene3D" id="6.20.210.20">
    <property type="entry name" value="THAP domain"/>
    <property type="match status" value="1"/>
</dbReference>
<evidence type="ECO:0000256" key="5">
    <source>
        <dbReference type="PROSITE-ProRule" id="PRU00309"/>
    </source>
</evidence>
<protein>
    <recommendedName>
        <fullName evidence="6">THAP-type domain-containing protein</fullName>
    </recommendedName>
</protein>
<keyword evidence="8" id="KW-1185">Reference proteome</keyword>
<evidence type="ECO:0000256" key="4">
    <source>
        <dbReference type="ARBA" id="ARBA00023125"/>
    </source>
</evidence>
<evidence type="ECO:0000256" key="1">
    <source>
        <dbReference type="ARBA" id="ARBA00022723"/>
    </source>
</evidence>
<dbReference type="Proteomes" id="UP001642483">
    <property type="component" value="Unassembled WGS sequence"/>
</dbReference>
<dbReference type="Pfam" id="PF05485">
    <property type="entry name" value="THAP"/>
    <property type="match status" value="1"/>
</dbReference>
<dbReference type="EMBL" id="CAWYQH010000141">
    <property type="protein sequence ID" value="CAK8694889.1"/>
    <property type="molecule type" value="Genomic_DNA"/>
</dbReference>